<evidence type="ECO:0000313" key="3">
    <source>
        <dbReference type="Proteomes" id="UP000738431"/>
    </source>
</evidence>
<accession>A0ABZ1CGW0</accession>
<dbReference type="InterPro" id="IPR014710">
    <property type="entry name" value="RmlC-like_jellyroll"/>
</dbReference>
<organism evidence="2 3">
    <name type="scientific">Actomonas aquatica</name>
    <dbReference type="NCBI Taxonomy" id="2866162"/>
    <lineage>
        <taxon>Bacteria</taxon>
        <taxon>Pseudomonadati</taxon>
        <taxon>Verrucomicrobiota</taxon>
        <taxon>Opitutia</taxon>
        <taxon>Opitutales</taxon>
        <taxon>Opitutaceae</taxon>
        <taxon>Actomonas</taxon>
    </lineage>
</organism>
<dbReference type="Pfam" id="PF00027">
    <property type="entry name" value="cNMP_binding"/>
    <property type="match status" value="1"/>
</dbReference>
<dbReference type="Gene3D" id="2.60.120.10">
    <property type="entry name" value="Jelly Rolls"/>
    <property type="match status" value="1"/>
</dbReference>
<proteinExistence type="predicted"/>
<keyword evidence="3" id="KW-1185">Reference proteome</keyword>
<dbReference type="RefSeq" id="WP_221029807.1">
    <property type="nucleotide sequence ID" value="NZ_CP139781.1"/>
</dbReference>
<dbReference type="Proteomes" id="UP000738431">
    <property type="component" value="Chromosome"/>
</dbReference>
<dbReference type="InterPro" id="IPR018490">
    <property type="entry name" value="cNMP-bd_dom_sf"/>
</dbReference>
<evidence type="ECO:0000313" key="2">
    <source>
        <dbReference type="EMBL" id="WRQ89505.1"/>
    </source>
</evidence>
<reference evidence="2 3" key="2">
    <citation type="submission" date="2023-12" db="EMBL/GenBank/DDBJ databases">
        <title>Description of an unclassified Opitutus bacterium of Verrucomicrobiota.</title>
        <authorList>
            <person name="Zhang D.-F."/>
        </authorList>
    </citation>
    <scope>NUCLEOTIDE SEQUENCE [LARGE SCALE GENOMIC DNA]</scope>
    <source>
        <strain evidence="2 3">WL0086</strain>
    </source>
</reference>
<evidence type="ECO:0000259" key="1">
    <source>
        <dbReference type="Pfam" id="PF00027"/>
    </source>
</evidence>
<dbReference type="EMBL" id="CP139781">
    <property type="protein sequence ID" value="WRQ89505.1"/>
    <property type="molecule type" value="Genomic_DNA"/>
</dbReference>
<name>A0ABZ1CGW0_9BACT</name>
<dbReference type="SUPFAM" id="SSF51206">
    <property type="entry name" value="cAMP-binding domain-like"/>
    <property type="match status" value="1"/>
</dbReference>
<feature type="domain" description="Cyclic nucleotide-binding" evidence="1">
    <location>
        <begin position="14"/>
        <end position="101"/>
    </location>
</feature>
<reference evidence="2 3" key="1">
    <citation type="submission" date="2021-08" db="EMBL/GenBank/DDBJ databases">
        <authorList>
            <person name="Zhang D."/>
            <person name="Zhang A."/>
            <person name="Wang L."/>
        </authorList>
    </citation>
    <scope>NUCLEOTIDE SEQUENCE [LARGE SCALE GENOMIC DNA]</scope>
    <source>
        <strain evidence="2 3">WL0086</strain>
    </source>
</reference>
<sequence length="176" mass="19511">MTLQALIAEHGTARSLKRGEMLFRQGDASPPCCHLHRGLLKATYLSAVGKEAIKSFFLAPTLVGSLRAAFEDAPAPYSVEALEACDLVELPLSKLRQQAQTDIELANDLIGLLVQLAIKKERREHDFLMLSAVENYRHLQREIPDLLGRVTQNDIARYLGITPVALSRIRGRLARG</sequence>
<dbReference type="CDD" id="cd00038">
    <property type="entry name" value="CAP_ED"/>
    <property type="match status" value="1"/>
</dbReference>
<dbReference type="InterPro" id="IPR000595">
    <property type="entry name" value="cNMP-bd_dom"/>
</dbReference>
<gene>
    <name evidence="2" type="ORF">K1X11_008790</name>
</gene>
<protein>
    <submittedName>
        <fullName evidence="2">Crp/Fnr family transcriptional regulator</fullName>
    </submittedName>
</protein>